<sequence>MWKLPQADDKDKVKGYWSTVDEKGNKLVAAPGAARWMVEESPNYTRKGIFIMNVHNDYYNNTYGYVREVIRIMNPNK</sequence>
<keyword evidence="1" id="KW-0378">Hydrolase</keyword>
<gene>
    <name evidence="1" type="ORF">NXY30_09385</name>
</gene>
<dbReference type="Proteomes" id="UP001060104">
    <property type="component" value="Chromosome"/>
</dbReference>
<dbReference type="InterPro" id="IPR032320">
    <property type="entry name" value="GH18_BT1044-like"/>
</dbReference>
<protein>
    <submittedName>
        <fullName evidence="1">Glycoside hydrolase family 18</fullName>
    </submittedName>
</protein>
<dbReference type="EMBL" id="CP103141">
    <property type="protein sequence ID" value="UVQ76556.1"/>
    <property type="molecule type" value="Genomic_DNA"/>
</dbReference>
<keyword evidence="2" id="KW-1185">Reference proteome</keyword>
<evidence type="ECO:0000313" key="1">
    <source>
        <dbReference type="EMBL" id="UVQ76556.1"/>
    </source>
</evidence>
<dbReference type="GO" id="GO:0016787">
    <property type="term" value="F:hydrolase activity"/>
    <property type="evidence" value="ECO:0007669"/>
    <property type="project" value="UniProtKB-KW"/>
</dbReference>
<name>A0ABY5TGP4_9BACE</name>
<accession>A0ABY5TGP4</accession>
<organism evidence="1 2">
    <name type="scientific">Bacteroides faecis</name>
    <dbReference type="NCBI Taxonomy" id="674529"/>
    <lineage>
        <taxon>Bacteria</taxon>
        <taxon>Pseudomonadati</taxon>
        <taxon>Bacteroidota</taxon>
        <taxon>Bacteroidia</taxon>
        <taxon>Bacteroidales</taxon>
        <taxon>Bacteroidaceae</taxon>
        <taxon>Bacteroides</taxon>
    </lineage>
</organism>
<proteinExistence type="predicted"/>
<dbReference type="Pfam" id="PF16141">
    <property type="entry name" value="GH18_BT1044-like"/>
    <property type="match status" value="1"/>
</dbReference>
<evidence type="ECO:0000313" key="2">
    <source>
        <dbReference type="Proteomes" id="UP001060104"/>
    </source>
</evidence>
<reference evidence="1" key="1">
    <citation type="submission" date="2022-08" db="EMBL/GenBank/DDBJ databases">
        <title>Genome Sequencing of Bacteroides fragilis Group Isolates with Nanopore Technology.</title>
        <authorList>
            <person name="Tisza M.J."/>
            <person name="Smith D."/>
            <person name="Dekker J.P."/>
        </authorList>
    </citation>
    <scope>NUCLEOTIDE SEQUENCE</scope>
    <source>
        <strain evidence="1">BFG-527</strain>
    </source>
</reference>